<dbReference type="InterPro" id="IPR035810">
    <property type="entry name" value="PEBP_euk"/>
</dbReference>
<dbReference type="Gene3D" id="3.90.280.10">
    <property type="entry name" value="PEBP-like"/>
    <property type="match status" value="1"/>
</dbReference>
<evidence type="ECO:0000313" key="1">
    <source>
        <dbReference type="EMBL" id="CAK9877766.1"/>
    </source>
</evidence>
<keyword evidence="2" id="KW-1185">Reference proteome</keyword>
<dbReference type="Pfam" id="PF01161">
    <property type="entry name" value="PBP"/>
    <property type="match status" value="1"/>
</dbReference>
<evidence type="ECO:0000313" key="2">
    <source>
        <dbReference type="Proteomes" id="UP001497522"/>
    </source>
</evidence>
<dbReference type="SUPFAM" id="SSF49777">
    <property type="entry name" value="PEBP-like"/>
    <property type="match status" value="1"/>
</dbReference>
<accession>A0ABP1BQF7</accession>
<name>A0ABP1BQF7_9BRYO</name>
<protein>
    <submittedName>
        <fullName evidence="1">Uncharacterized protein</fullName>
    </submittedName>
</protein>
<dbReference type="PANTHER" id="PTHR11362">
    <property type="entry name" value="PHOSPHATIDYLETHANOLAMINE-BINDING PROTEIN"/>
    <property type="match status" value="1"/>
</dbReference>
<dbReference type="PANTHER" id="PTHR11362:SF82">
    <property type="entry name" value="PHOSPHATIDYLETHANOLAMINE-BINDING PROTEIN 4"/>
    <property type="match status" value="1"/>
</dbReference>
<reference evidence="1" key="1">
    <citation type="submission" date="2024-03" db="EMBL/GenBank/DDBJ databases">
        <authorList>
            <consortium name="ELIXIR-Norway"/>
            <consortium name="Elixir Norway"/>
        </authorList>
    </citation>
    <scope>NUCLEOTIDE SEQUENCE</scope>
</reference>
<dbReference type="Proteomes" id="UP001497522">
    <property type="component" value="Chromosome 6"/>
</dbReference>
<dbReference type="InterPro" id="IPR036610">
    <property type="entry name" value="PEBP-like_sf"/>
</dbReference>
<dbReference type="EMBL" id="OZ023707">
    <property type="protein sequence ID" value="CAK9877766.1"/>
    <property type="molecule type" value="Genomic_DNA"/>
</dbReference>
<sequence>MAATKLVMNEADEDMGGDKLSAERISYAREFTAATAEEEEEEEGEEEDVGAVKASVSNNRLQVLPCLTVGSSSIAADAHHGYRREIVIPASCCVDPGVMELSLITGNLDESYSFVTERKKKASMRTFSEELAWVIEQRFGLQHMQAMIDLPSYPPIPLNEDEQLETGEMQGGQEADVVVVKCLQQAGIIPATLDFFKPSCSLHINYKSTLELKIGDCVFLRQMSEGPPNVAILKNYQDQSASSLQGTTTTTLFTLMMVALDSESKDGAQYLHWILANISNQYLTSSAGVGNELVVYESPKPKTGRTHNRYLFVAYAQQQPLLHLLWAPIKRSNFNLRSFATAHAFNSPVAALYIIAAPNL</sequence>
<proteinExistence type="predicted"/>
<gene>
    <name evidence="1" type="ORF">CSSPJE1EN2_LOCUS19591</name>
</gene>
<organism evidence="1 2">
    <name type="scientific">Sphagnum jensenii</name>
    <dbReference type="NCBI Taxonomy" id="128206"/>
    <lineage>
        <taxon>Eukaryota</taxon>
        <taxon>Viridiplantae</taxon>
        <taxon>Streptophyta</taxon>
        <taxon>Embryophyta</taxon>
        <taxon>Bryophyta</taxon>
        <taxon>Sphagnophytina</taxon>
        <taxon>Sphagnopsida</taxon>
        <taxon>Sphagnales</taxon>
        <taxon>Sphagnaceae</taxon>
        <taxon>Sphagnum</taxon>
    </lineage>
</organism>
<dbReference type="InterPro" id="IPR008914">
    <property type="entry name" value="PEBP"/>
</dbReference>